<evidence type="ECO:0000256" key="4">
    <source>
        <dbReference type="ARBA" id="ARBA00023136"/>
    </source>
</evidence>
<dbReference type="PANTHER" id="PTHR12011">
    <property type="entry name" value="ADHESION G-PROTEIN COUPLED RECEPTOR"/>
    <property type="match status" value="1"/>
</dbReference>
<feature type="transmembrane region" description="Helical" evidence="6">
    <location>
        <begin position="513"/>
        <end position="535"/>
    </location>
</feature>
<feature type="signal peptide" evidence="7">
    <location>
        <begin position="1"/>
        <end position="22"/>
    </location>
</feature>
<evidence type="ECO:0000256" key="3">
    <source>
        <dbReference type="ARBA" id="ARBA00022989"/>
    </source>
</evidence>
<feature type="domain" description="GAIN-B" evidence="8">
    <location>
        <begin position="201"/>
        <end position="344"/>
    </location>
</feature>
<evidence type="ECO:0000256" key="6">
    <source>
        <dbReference type="SAM" id="Phobius"/>
    </source>
</evidence>
<dbReference type="Pfam" id="PF01825">
    <property type="entry name" value="GPS"/>
    <property type="match status" value="2"/>
</dbReference>
<evidence type="ECO:0000313" key="11">
    <source>
        <dbReference type="Proteomes" id="UP001187343"/>
    </source>
</evidence>
<dbReference type="SMART" id="SM00303">
    <property type="entry name" value="GPS"/>
    <property type="match status" value="2"/>
</dbReference>
<dbReference type="GO" id="GO:0004930">
    <property type="term" value="F:G protein-coupled receptor activity"/>
    <property type="evidence" value="ECO:0007669"/>
    <property type="project" value="InterPro"/>
</dbReference>
<dbReference type="PROSITE" id="PS50221">
    <property type="entry name" value="GAIN_B"/>
    <property type="match status" value="2"/>
</dbReference>
<feature type="transmembrane region" description="Helical" evidence="6">
    <location>
        <begin position="903"/>
        <end position="927"/>
    </location>
</feature>
<dbReference type="Gene3D" id="1.20.1070.10">
    <property type="entry name" value="Rhodopsin 7-helix transmembrane proteins"/>
    <property type="match status" value="2"/>
</dbReference>
<evidence type="ECO:0000313" key="10">
    <source>
        <dbReference type="EMBL" id="KAK2914296.1"/>
    </source>
</evidence>
<dbReference type="Proteomes" id="UP001187343">
    <property type="component" value="Unassembled WGS sequence"/>
</dbReference>
<comment type="subcellular location">
    <subcellularLocation>
        <location evidence="1">Membrane</location>
        <topology evidence="1">Multi-pass membrane protein</topology>
    </subcellularLocation>
</comment>
<evidence type="ECO:0000259" key="8">
    <source>
        <dbReference type="PROSITE" id="PS50221"/>
    </source>
</evidence>
<dbReference type="GO" id="GO:0007189">
    <property type="term" value="P:adenylate cyclase-activating G protein-coupled receptor signaling pathway"/>
    <property type="evidence" value="ECO:0007669"/>
    <property type="project" value="TreeGrafter"/>
</dbReference>
<evidence type="ECO:0000256" key="7">
    <source>
        <dbReference type="SAM" id="SignalP"/>
    </source>
</evidence>
<feature type="transmembrane region" description="Helical" evidence="6">
    <location>
        <begin position="799"/>
        <end position="819"/>
    </location>
</feature>
<accession>A0AA88Q6U7</accession>
<keyword evidence="7" id="KW-0732">Signal</keyword>
<feature type="transmembrane region" description="Helical" evidence="6">
    <location>
        <begin position="952"/>
        <end position="978"/>
    </location>
</feature>
<dbReference type="Pfam" id="PF00002">
    <property type="entry name" value="7tm_2"/>
    <property type="match status" value="2"/>
</dbReference>
<dbReference type="PROSITE" id="PS50261">
    <property type="entry name" value="G_PROTEIN_RECEP_F2_4"/>
    <property type="match status" value="2"/>
</dbReference>
<comment type="caution">
    <text evidence="10">The sequence shown here is derived from an EMBL/GenBank/DDBJ whole genome shotgun (WGS) entry which is preliminary data.</text>
</comment>
<feature type="transmembrane region" description="Helical" evidence="6">
    <location>
        <begin position="868"/>
        <end position="891"/>
    </location>
</feature>
<keyword evidence="5" id="KW-1015">Disulfide bond</keyword>
<feature type="transmembrane region" description="Helical" evidence="6">
    <location>
        <begin position="831"/>
        <end position="848"/>
    </location>
</feature>
<dbReference type="InterPro" id="IPR017981">
    <property type="entry name" value="GPCR_2-like_7TM"/>
</dbReference>
<gene>
    <name evidence="10" type="ORF">Q8A67_002695</name>
</gene>
<keyword evidence="2 6" id="KW-0812">Transmembrane</keyword>
<proteinExistence type="predicted"/>
<dbReference type="InterPro" id="IPR000203">
    <property type="entry name" value="GPS"/>
</dbReference>
<protein>
    <submittedName>
        <fullName evidence="10">Uncharacterized protein</fullName>
    </submittedName>
</protein>
<evidence type="ECO:0000256" key="2">
    <source>
        <dbReference type="ARBA" id="ARBA00022692"/>
    </source>
</evidence>
<feature type="transmembrane region" description="Helical" evidence="6">
    <location>
        <begin position="387"/>
        <end position="404"/>
    </location>
</feature>
<feature type="transmembrane region" description="Helical" evidence="6">
    <location>
        <begin position="458"/>
        <end position="479"/>
    </location>
</feature>
<dbReference type="GO" id="GO:0005886">
    <property type="term" value="C:plasma membrane"/>
    <property type="evidence" value="ECO:0007669"/>
    <property type="project" value="TreeGrafter"/>
</dbReference>
<feature type="domain" description="G-protein coupled receptors family 2 profile 2" evidence="9">
    <location>
        <begin position="351"/>
        <end position="593"/>
    </location>
</feature>
<evidence type="ECO:0000259" key="9">
    <source>
        <dbReference type="PROSITE" id="PS50261"/>
    </source>
</evidence>
<name>A0AA88Q6U7_9TELE</name>
<dbReference type="EMBL" id="JAUYZG010000002">
    <property type="protein sequence ID" value="KAK2914296.1"/>
    <property type="molecule type" value="Genomic_DNA"/>
</dbReference>
<reference evidence="10" key="1">
    <citation type="submission" date="2023-08" db="EMBL/GenBank/DDBJ databases">
        <title>Chromosome-level Genome Assembly of mud carp (Cirrhinus molitorella).</title>
        <authorList>
            <person name="Liu H."/>
        </authorList>
    </citation>
    <scope>NUCLEOTIDE SEQUENCE</scope>
    <source>
        <strain evidence="10">Prfri</strain>
        <tissue evidence="10">Muscle</tissue>
    </source>
</reference>
<organism evidence="10 11">
    <name type="scientific">Cirrhinus molitorella</name>
    <name type="common">mud carp</name>
    <dbReference type="NCBI Taxonomy" id="172907"/>
    <lineage>
        <taxon>Eukaryota</taxon>
        <taxon>Metazoa</taxon>
        <taxon>Chordata</taxon>
        <taxon>Craniata</taxon>
        <taxon>Vertebrata</taxon>
        <taxon>Euteleostomi</taxon>
        <taxon>Actinopterygii</taxon>
        <taxon>Neopterygii</taxon>
        <taxon>Teleostei</taxon>
        <taxon>Ostariophysi</taxon>
        <taxon>Cypriniformes</taxon>
        <taxon>Cyprinidae</taxon>
        <taxon>Labeoninae</taxon>
        <taxon>Labeonini</taxon>
        <taxon>Cirrhinus</taxon>
    </lineage>
</organism>
<evidence type="ECO:0000256" key="1">
    <source>
        <dbReference type="ARBA" id="ARBA00004141"/>
    </source>
</evidence>
<sequence>MSQRAEDMTCFLLLIIMYGLNGEECKSGYAHLTLTNSTMKTSISFDNGHNVTVLDTSGRLSCQSTTNRCYIECTEHDFFSNKNFTEPEKIALTVNKVDNTTYDFSINQTSCTCTVVDCLPAEISKLLTKKESEMKIPNDMRNILNIKSMCTDVIFHKDVLNTYIRVEKAAINCIVNMTIPEQSKHYYHEDLSIIAVKINLSNTIDSVPIAAPSVFSCDEIANISIPVEAFKNEIQNQIGIVTYNADQHLKVNVINTYFTSKLIRIEVPGRDIANLINPLKMKFKINYTNYTSTYNLSCQFYDEKGDRTWKKDGCNTTVISDDVVECSCDHMTPFAVLLVDLTISEDQWKILSYISYTGCSLSAFFSASTVLMFIFNSNARAEVSSSIHVSLSGALFLLNMSFMFSEWAATWTAKEVCVFVAVTIHYSLLCSFTWMAVEALHLYLLLIRVFNIYIRHYMFKLSLVGWGVPAVIVGSLLSATDIYGVNKMTLSNVNITNQICWIKKPLILYSVNIFYFSIIFLFNLGILITVSRQIFKLRHVGSRHEKMHVWKDTGTVLGLMCLLGTTWGLAFLSSGYTNYTILYLFCILNTTQGERCYEVPTNCKAHVNIPLCIEVGMRNCSTIMPRIPNPDYFSKPISLEETVKTIRGYVIHISEEAIQRSIDGLGKNSDTEVTLIVHRLSDTFFRVSSSLNTKKRNDPNRSGPILHGQSVLGVWLGEKEVHNLTQRVQLRFINTNQTENGICVYWHFDTNGKGNWRTDGCNTIIDNGDFVCSCNRLSFFAVIINHEILEVSHIAHLNYISYVGSALSIAFIALLTVMFLCQRKKQCENSVIIHMQLSGSLFLLHFVFLRNMWFSGQIDLVCQALGLLLHWCLLATFTWTTIGCFHLYLLLVRAFNIHIKRYLLKLSLVGWGVPFITVMICGVTKVYGKYTFYMDKESLTVTPLCWITTRTVSYITVTLLGLVIFFNTVILGVVLVKMCQLRSPALQNKDHRRRVWKEWVFLLGLCCVLGVPWVLAFSTYGPLSLPSLYAFTILNSFQCKNLFQCYLK</sequence>
<feature type="chain" id="PRO_5041724262" evidence="7">
    <location>
        <begin position="23"/>
        <end position="1048"/>
    </location>
</feature>
<dbReference type="PANTHER" id="PTHR12011:SF454">
    <property type="entry name" value="ADHESION G-PROTEIN COUPLED RECEPTOR G5-LIKE"/>
    <property type="match status" value="1"/>
</dbReference>
<feature type="transmembrane region" description="Helical" evidence="6">
    <location>
        <begin position="424"/>
        <end position="446"/>
    </location>
</feature>
<feature type="transmembrane region" description="Helical" evidence="6">
    <location>
        <begin position="353"/>
        <end position="375"/>
    </location>
</feature>
<dbReference type="AlphaFoldDB" id="A0AA88Q6U7"/>
<dbReference type="InterPro" id="IPR057244">
    <property type="entry name" value="GAIN_B"/>
</dbReference>
<keyword evidence="11" id="KW-1185">Reference proteome</keyword>
<dbReference type="GO" id="GO:0007166">
    <property type="term" value="P:cell surface receptor signaling pathway"/>
    <property type="evidence" value="ECO:0007669"/>
    <property type="project" value="InterPro"/>
</dbReference>
<feature type="domain" description="GAIN-B" evidence="8">
    <location>
        <begin position="629"/>
        <end position="790"/>
    </location>
</feature>
<feature type="domain" description="G-protein coupled receptors family 2 profile 2" evidence="9">
    <location>
        <begin position="797"/>
        <end position="1048"/>
    </location>
</feature>
<evidence type="ECO:0000256" key="5">
    <source>
        <dbReference type="ARBA" id="ARBA00023157"/>
    </source>
</evidence>
<feature type="transmembrane region" description="Helical" evidence="6">
    <location>
        <begin position="999"/>
        <end position="1020"/>
    </location>
</feature>
<feature type="transmembrane region" description="Helical" evidence="6">
    <location>
        <begin position="556"/>
        <end position="576"/>
    </location>
</feature>
<dbReference type="InterPro" id="IPR000832">
    <property type="entry name" value="GPCR_2_secretin-like"/>
</dbReference>
<keyword evidence="4 6" id="KW-0472">Membrane</keyword>
<keyword evidence="3 6" id="KW-1133">Transmembrane helix</keyword>
<dbReference type="Gene3D" id="2.60.220.50">
    <property type="match status" value="2"/>
</dbReference>
<dbReference type="InterPro" id="IPR046338">
    <property type="entry name" value="GAIN_dom_sf"/>
</dbReference>